<dbReference type="SUPFAM" id="SSF101874">
    <property type="entry name" value="YceI-like"/>
    <property type="match status" value="1"/>
</dbReference>
<dbReference type="InterPro" id="IPR036761">
    <property type="entry name" value="TTHA0802/YceI-like_sf"/>
</dbReference>
<dbReference type="EMBL" id="CP139781">
    <property type="protein sequence ID" value="WRQ88922.1"/>
    <property type="molecule type" value="Genomic_DNA"/>
</dbReference>
<dbReference type="InterPro" id="IPR007372">
    <property type="entry name" value="Lipid/polyisoprenoid-bd_YceI"/>
</dbReference>
<reference evidence="3 4" key="1">
    <citation type="submission" date="2021-08" db="EMBL/GenBank/DDBJ databases">
        <authorList>
            <person name="Zhang D."/>
            <person name="Zhang A."/>
            <person name="Wang L."/>
        </authorList>
    </citation>
    <scope>NUCLEOTIDE SEQUENCE [LARGE SCALE GENOMIC DNA]</scope>
    <source>
        <strain evidence="3 4">WL0086</strain>
    </source>
</reference>
<dbReference type="RefSeq" id="WP_221030801.1">
    <property type="nucleotide sequence ID" value="NZ_CP139781.1"/>
</dbReference>
<feature type="chain" id="PRO_5045820314" evidence="1">
    <location>
        <begin position="22"/>
        <end position="195"/>
    </location>
</feature>
<dbReference type="PANTHER" id="PTHR34406">
    <property type="entry name" value="PROTEIN YCEI"/>
    <property type="match status" value="1"/>
</dbReference>
<dbReference type="PANTHER" id="PTHR34406:SF1">
    <property type="entry name" value="PROTEIN YCEI"/>
    <property type="match status" value="1"/>
</dbReference>
<dbReference type="Gene3D" id="2.40.128.110">
    <property type="entry name" value="Lipid/polyisoprenoid-binding, YceI-like"/>
    <property type="match status" value="1"/>
</dbReference>
<dbReference type="Proteomes" id="UP000738431">
    <property type="component" value="Chromosome"/>
</dbReference>
<dbReference type="Pfam" id="PF04264">
    <property type="entry name" value="YceI"/>
    <property type="match status" value="1"/>
</dbReference>
<name>A0ABZ1CBW1_9BACT</name>
<evidence type="ECO:0000256" key="1">
    <source>
        <dbReference type="SAM" id="SignalP"/>
    </source>
</evidence>
<dbReference type="SMART" id="SM00867">
    <property type="entry name" value="YceI"/>
    <property type="match status" value="1"/>
</dbReference>
<evidence type="ECO:0000313" key="4">
    <source>
        <dbReference type="Proteomes" id="UP000738431"/>
    </source>
</evidence>
<reference evidence="3 4" key="2">
    <citation type="submission" date="2023-12" db="EMBL/GenBank/DDBJ databases">
        <title>Description of an unclassified Opitutus bacterium of Verrucomicrobiota.</title>
        <authorList>
            <person name="Zhang D.-F."/>
        </authorList>
    </citation>
    <scope>NUCLEOTIDE SEQUENCE [LARGE SCALE GENOMIC DNA]</scope>
    <source>
        <strain evidence="3 4">WL0086</strain>
    </source>
</reference>
<protein>
    <submittedName>
        <fullName evidence="3">YceI family protein</fullName>
    </submittedName>
</protein>
<proteinExistence type="predicted"/>
<feature type="signal peptide" evidence="1">
    <location>
        <begin position="1"/>
        <end position="21"/>
    </location>
</feature>
<gene>
    <name evidence="3" type="ORF">K1X11_005855</name>
</gene>
<feature type="domain" description="Lipid/polyisoprenoid-binding YceI-like" evidence="2">
    <location>
        <begin position="24"/>
        <end position="190"/>
    </location>
</feature>
<keyword evidence="1" id="KW-0732">Signal</keyword>
<organism evidence="3 4">
    <name type="scientific">Actomonas aquatica</name>
    <dbReference type="NCBI Taxonomy" id="2866162"/>
    <lineage>
        <taxon>Bacteria</taxon>
        <taxon>Pseudomonadati</taxon>
        <taxon>Verrucomicrobiota</taxon>
        <taxon>Opitutia</taxon>
        <taxon>Opitutales</taxon>
        <taxon>Opitutaceae</taxon>
        <taxon>Actomonas</taxon>
    </lineage>
</organism>
<accession>A0ABZ1CBW1</accession>
<evidence type="ECO:0000259" key="2">
    <source>
        <dbReference type="SMART" id="SM00867"/>
    </source>
</evidence>
<sequence length="195" mass="21306">MRKLLISLLAVAGSFISVARAADTYNVDPAHTSLTFSVRHLGLTNVKGHFNEFTGSLTFDGEKLQSAQATIQVASIDTGVEQRNAHLRTADFFDAETYPEITFVTKRIEKDGDKTILVADFTMRGVTKELRLPANFYGPATDPWGNTRIGLTAIAKINRLDYNINYNPLLETGVAVVGEEISLEINAEAVKASAE</sequence>
<evidence type="ECO:0000313" key="3">
    <source>
        <dbReference type="EMBL" id="WRQ88922.1"/>
    </source>
</evidence>
<keyword evidence="4" id="KW-1185">Reference proteome</keyword>